<accession>A0ABS8BS57</accession>
<sequence>MTIRMFCAIAAISTMASCAGIGPEAVVPPSAVKVPSVEQQIKDQIVARSAPNQDIASARLRADDNCFWYSYVGPVETTELPLLTKDGRHLCGPEPTVAETAAVAAGG</sequence>
<dbReference type="RefSeq" id="WP_226747396.1">
    <property type="nucleotide sequence ID" value="NZ_JAJATZ010000002.1"/>
</dbReference>
<evidence type="ECO:0000313" key="3">
    <source>
        <dbReference type="Proteomes" id="UP001138961"/>
    </source>
</evidence>
<reference evidence="2" key="1">
    <citation type="submission" date="2021-10" db="EMBL/GenBank/DDBJ databases">
        <title>Loktanella gaetbuli sp. nov., isolated from a tidal flat.</title>
        <authorList>
            <person name="Park S."/>
            <person name="Yoon J.-H."/>
        </authorList>
    </citation>
    <scope>NUCLEOTIDE SEQUENCE</scope>
    <source>
        <strain evidence="2">TSTF-M6</strain>
    </source>
</reference>
<name>A0ABS8BS57_9RHOB</name>
<feature type="signal peptide" evidence="1">
    <location>
        <begin position="1"/>
        <end position="19"/>
    </location>
</feature>
<evidence type="ECO:0000313" key="2">
    <source>
        <dbReference type="EMBL" id="MCB5198457.1"/>
    </source>
</evidence>
<dbReference type="Proteomes" id="UP001138961">
    <property type="component" value="Unassembled WGS sequence"/>
</dbReference>
<dbReference type="PROSITE" id="PS51257">
    <property type="entry name" value="PROKAR_LIPOPROTEIN"/>
    <property type="match status" value="1"/>
</dbReference>
<gene>
    <name evidence="2" type="ORF">LGQ03_04315</name>
</gene>
<keyword evidence="3" id="KW-1185">Reference proteome</keyword>
<evidence type="ECO:0000256" key="1">
    <source>
        <dbReference type="SAM" id="SignalP"/>
    </source>
</evidence>
<organism evidence="2 3">
    <name type="scientific">Loktanella gaetbuli</name>
    <dbReference type="NCBI Taxonomy" id="2881335"/>
    <lineage>
        <taxon>Bacteria</taxon>
        <taxon>Pseudomonadati</taxon>
        <taxon>Pseudomonadota</taxon>
        <taxon>Alphaproteobacteria</taxon>
        <taxon>Rhodobacterales</taxon>
        <taxon>Roseobacteraceae</taxon>
        <taxon>Loktanella</taxon>
    </lineage>
</organism>
<evidence type="ECO:0008006" key="4">
    <source>
        <dbReference type="Google" id="ProtNLM"/>
    </source>
</evidence>
<comment type="caution">
    <text evidence="2">The sequence shown here is derived from an EMBL/GenBank/DDBJ whole genome shotgun (WGS) entry which is preliminary data.</text>
</comment>
<protein>
    <recommendedName>
        <fullName evidence="4">Lipoprotein</fullName>
    </recommendedName>
</protein>
<keyword evidence="1" id="KW-0732">Signal</keyword>
<dbReference type="EMBL" id="JAJATZ010000002">
    <property type="protein sequence ID" value="MCB5198457.1"/>
    <property type="molecule type" value="Genomic_DNA"/>
</dbReference>
<feature type="chain" id="PRO_5045050645" description="Lipoprotein" evidence="1">
    <location>
        <begin position="20"/>
        <end position="107"/>
    </location>
</feature>
<proteinExistence type="predicted"/>